<dbReference type="AlphaFoldDB" id="A0A495IIE7"/>
<sequence length="154" mass="15316">MTRVLTPFAGDVIALADVPDPVFAGQLVGAGVAVVPTAASASDAATVSAVAPIAGTIVKLHPHAYAMQGDDGTELLVHVGIDTVKLSGRGFELVADEGSQVEAGDVVVRFDPAVIVEAGYSPVCPVVILGSAPDSVAQDAVGSPIESGAALFEV</sequence>
<gene>
    <name evidence="8" type="ORF">C8E83_2922</name>
</gene>
<keyword evidence="4" id="KW-0808">Transferase</keyword>
<proteinExistence type="predicted"/>
<reference evidence="8 9" key="1">
    <citation type="submission" date="2018-10" db="EMBL/GenBank/DDBJ databases">
        <title>Sequencing the genomes of 1000 actinobacteria strains.</title>
        <authorList>
            <person name="Klenk H.-P."/>
        </authorList>
    </citation>
    <scope>NUCLEOTIDE SEQUENCE [LARGE SCALE GENOMIC DNA]</scope>
    <source>
        <strain evidence="8 9">DSM 17894</strain>
    </source>
</reference>
<dbReference type="OrthoDB" id="9797715at2"/>
<accession>A0A495IIE7</accession>
<evidence type="ECO:0000256" key="5">
    <source>
        <dbReference type="ARBA" id="ARBA00022683"/>
    </source>
</evidence>
<evidence type="ECO:0000256" key="2">
    <source>
        <dbReference type="ARBA" id="ARBA00022448"/>
    </source>
</evidence>
<keyword evidence="9" id="KW-1185">Reference proteome</keyword>
<evidence type="ECO:0000313" key="9">
    <source>
        <dbReference type="Proteomes" id="UP000280008"/>
    </source>
</evidence>
<keyword evidence="2" id="KW-0813">Transport</keyword>
<keyword evidence="3" id="KW-0762">Sugar transport</keyword>
<dbReference type="PROSITE" id="PS00371">
    <property type="entry name" value="PTS_EIIA_TYPE_1_HIS"/>
    <property type="match status" value="1"/>
</dbReference>
<comment type="caution">
    <text evidence="8">The sequence shown here is derived from an EMBL/GenBank/DDBJ whole genome shotgun (WGS) entry which is preliminary data.</text>
</comment>
<organism evidence="8 9">
    <name type="scientific">Frondihabitans australicus</name>
    <dbReference type="NCBI Taxonomy" id="386892"/>
    <lineage>
        <taxon>Bacteria</taxon>
        <taxon>Bacillati</taxon>
        <taxon>Actinomycetota</taxon>
        <taxon>Actinomycetes</taxon>
        <taxon>Micrococcales</taxon>
        <taxon>Microbacteriaceae</taxon>
        <taxon>Frondihabitans</taxon>
    </lineage>
</organism>
<dbReference type="Proteomes" id="UP000280008">
    <property type="component" value="Unassembled WGS sequence"/>
</dbReference>
<protein>
    <submittedName>
        <fullName evidence="8">PTS system N-acetylglucosamine-specific IIA component (Glc family)</fullName>
    </submittedName>
</protein>
<dbReference type="InterPro" id="IPR050890">
    <property type="entry name" value="PTS_EIIA_component"/>
</dbReference>
<dbReference type="InterPro" id="IPR001127">
    <property type="entry name" value="PTS_EIIA_1_perm"/>
</dbReference>
<dbReference type="Pfam" id="PF00358">
    <property type="entry name" value="PTS_EIIA_1"/>
    <property type="match status" value="1"/>
</dbReference>
<dbReference type="NCBIfam" id="TIGR00830">
    <property type="entry name" value="PTBA"/>
    <property type="match status" value="1"/>
</dbReference>
<evidence type="ECO:0000256" key="4">
    <source>
        <dbReference type="ARBA" id="ARBA00022679"/>
    </source>
</evidence>
<feature type="domain" description="PTS EIIA type-1" evidence="7">
    <location>
        <begin position="20"/>
        <end position="130"/>
    </location>
</feature>
<dbReference type="InterPro" id="IPR011055">
    <property type="entry name" value="Dup_hybrid_motif"/>
</dbReference>
<evidence type="ECO:0000259" key="7">
    <source>
        <dbReference type="PROSITE" id="PS51093"/>
    </source>
</evidence>
<dbReference type="GO" id="GO:0009401">
    <property type="term" value="P:phosphoenolpyruvate-dependent sugar phosphotransferase system"/>
    <property type="evidence" value="ECO:0007669"/>
    <property type="project" value="UniProtKB-KW"/>
</dbReference>
<name>A0A495IIE7_9MICO</name>
<dbReference type="SUPFAM" id="SSF51261">
    <property type="entry name" value="Duplicated hybrid motif"/>
    <property type="match status" value="1"/>
</dbReference>
<evidence type="ECO:0000256" key="3">
    <source>
        <dbReference type="ARBA" id="ARBA00022597"/>
    </source>
</evidence>
<evidence type="ECO:0000256" key="1">
    <source>
        <dbReference type="ARBA" id="ARBA00004496"/>
    </source>
</evidence>
<dbReference type="PANTHER" id="PTHR45008:SF1">
    <property type="entry name" value="PTS SYSTEM GLUCOSE-SPECIFIC EIIA COMPONENT"/>
    <property type="match status" value="1"/>
</dbReference>
<dbReference type="RefSeq" id="WP_121370526.1">
    <property type="nucleotide sequence ID" value="NZ_RBKS01000001.1"/>
</dbReference>
<dbReference type="GO" id="GO:0005737">
    <property type="term" value="C:cytoplasm"/>
    <property type="evidence" value="ECO:0007669"/>
    <property type="project" value="UniProtKB-SubCell"/>
</dbReference>
<evidence type="ECO:0000313" key="8">
    <source>
        <dbReference type="EMBL" id="RKR75767.1"/>
    </source>
</evidence>
<keyword evidence="5" id="KW-0598">Phosphotransferase system</keyword>
<evidence type="ECO:0000256" key="6">
    <source>
        <dbReference type="ARBA" id="ARBA00022777"/>
    </source>
</evidence>
<dbReference type="PROSITE" id="PS51093">
    <property type="entry name" value="PTS_EIIA_TYPE_1"/>
    <property type="match status" value="1"/>
</dbReference>
<dbReference type="PANTHER" id="PTHR45008">
    <property type="entry name" value="PTS SYSTEM GLUCOSE-SPECIFIC EIIA COMPONENT"/>
    <property type="match status" value="1"/>
</dbReference>
<dbReference type="GO" id="GO:0016301">
    <property type="term" value="F:kinase activity"/>
    <property type="evidence" value="ECO:0007669"/>
    <property type="project" value="UniProtKB-KW"/>
</dbReference>
<keyword evidence="6" id="KW-0418">Kinase</keyword>
<comment type="subcellular location">
    <subcellularLocation>
        <location evidence="1">Cytoplasm</location>
    </subcellularLocation>
</comment>
<dbReference type="EMBL" id="RBKS01000001">
    <property type="protein sequence ID" value="RKR75767.1"/>
    <property type="molecule type" value="Genomic_DNA"/>
</dbReference>
<dbReference type="Gene3D" id="2.70.70.10">
    <property type="entry name" value="Glucose Permease (Domain IIA)"/>
    <property type="match status" value="1"/>
</dbReference>